<organism evidence="1 2">
    <name type="scientific">Natranaerovirga pectinivora</name>
    <dbReference type="NCBI Taxonomy" id="682400"/>
    <lineage>
        <taxon>Bacteria</taxon>
        <taxon>Bacillati</taxon>
        <taxon>Bacillota</taxon>
        <taxon>Clostridia</taxon>
        <taxon>Lachnospirales</taxon>
        <taxon>Natranaerovirgaceae</taxon>
        <taxon>Natranaerovirga</taxon>
    </lineage>
</organism>
<reference evidence="1 2" key="1">
    <citation type="submission" date="2019-03" db="EMBL/GenBank/DDBJ databases">
        <title>Genomic Encyclopedia of Type Strains, Phase IV (KMG-IV): sequencing the most valuable type-strain genomes for metagenomic binning, comparative biology and taxonomic classification.</title>
        <authorList>
            <person name="Goeker M."/>
        </authorList>
    </citation>
    <scope>NUCLEOTIDE SEQUENCE [LARGE SCALE GENOMIC DNA]</scope>
    <source>
        <strain evidence="1 2">DSM 24629</strain>
    </source>
</reference>
<sequence>MDTFLDYYKNNISPTLEKIDLFFKTEEDKGNTISLDILSELLDISITEVEEILDRYEIKNVNKSSFFIVMKEGSSEICKYFKRQLETGLLNQYTPKNIAYIYQIPQQIIEKAMVESNLQSITPKNLNTLFSYIYIEC</sequence>
<dbReference type="RefSeq" id="WP_132252300.1">
    <property type="nucleotide sequence ID" value="NZ_SMAL01000005.1"/>
</dbReference>
<dbReference type="Proteomes" id="UP000294902">
    <property type="component" value="Unassembled WGS sequence"/>
</dbReference>
<keyword evidence="2" id="KW-1185">Reference proteome</keyword>
<protein>
    <submittedName>
        <fullName evidence="1">Uncharacterized protein</fullName>
    </submittedName>
</protein>
<evidence type="ECO:0000313" key="2">
    <source>
        <dbReference type="Proteomes" id="UP000294902"/>
    </source>
</evidence>
<dbReference type="AlphaFoldDB" id="A0A4R3MLT6"/>
<evidence type="ECO:0000313" key="1">
    <source>
        <dbReference type="EMBL" id="TCT14657.1"/>
    </source>
</evidence>
<gene>
    <name evidence="1" type="ORF">EDC18_105138</name>
</gene>
<dbReference type="OrthoDB" id="2051677at2"/>
<proteinExistence type="predicted"/>
<name>A0A4R3MLT6_9FIRM</name>
<comment type="caution">
    <text evidence="1">The sequence shown here is derived from an EMBL/GenBank/DDBJ whole genome shotgun (WGS) entry which is preliminary data.</text>
</comment>
<accession>A0A4R3MLT6</accession>
<dbReference type="EMBL" id="SMAL01000005">
    <property type="protein sequence ID" value="TCT14657.1"/>
    <property type="molecule type" value="Genomic_DNA"/>
</dbReference>